<feature type="region of interest" description="Disordered" evidence="2">
    <location>
        <begin position="263"/>
        <end position="321"/>
    </location>
</feature>
<feature type="compositionally biased region" description="Basic residues" evidence="2">
    <location>
        <begin position="291"/>
        <end position="302"/>
    </location>
</feature>
<feature type="compositionally biased region" description="Polar residues" evidence="2">
    <location>
        <begin position="280"/>
        <end position="289"/>
    </location>
</feature>
<feature type="compositionally biased region" description="Basic residues" evidence="2">
    <location>
        <begin position="267"/>
        <end position="276"/>
    </location>
</feature>
<protein>
    <submittedName>
        <fullName evidence="3">Uncharacterized protein</fullName>
    </submittedName>
</protein>
<proteinExistence type="predicted"/>
<comment type="caution">
    <text evidence="3">The sequence shown here is derived from an EMBL/GenBank/DDBJ whole genome shotgun (WGS) entry which is preliminary data.</text>
</comment>
<feature type="coiled-coil region" evidence="1">
    <location>
        <begin position="793"/>
        <end position="834"/>
    </location>
</feature>
<feature type="region of interest" description="Disordered" evidence="2">
    <location>
        <begin position="426"/>
        <end position="452"/>
    </location>
</feature>
<evidence type="ECO:0000256" key="1">
    <source>
        <dbReference type="SAM" id="Coils"/>
    </source>
</evidence>
<dbReference type="PANTHER" id="PTHR33240:SF8">
    <property type="entry name" value="OS03G0439900 PROTEIN"/>
    <property type="match status" value="1"/>
</dbReference>
<evidence type="ECO:0000256" key="2">
    <source>
        <dbReference type="SAM" id="MobiDB-lite"/>
    </source>
</evidence>
<feature type="region of interest" description="Disordered" evidence="2">
    <location>
        <begin position="361"/>
        <end position="395"/>
    </location>
</feature>
<accession>A0A8S9JY87</accession>
<evidence type="ECO:0000313" key="3">
    <source>
        <dbReference type="EMBL" id="KAF2586507.1"/>
    </source>
</evidence>
<organism evidence="3">
    <name type="scientific">Brassica cretica</name>
    <name type="common">Mustard</name>
    <dbReference type="NCBI Taxonomy" id="69181"/>
    <lineage>
        <taxon>Eukaryota</taxon>
        <taxon>Viridiplantae</taxon>
        <taxon>Streptophyta</taxon>
        <taxon>Embryophyta</taxon>
        <taxon>Tracheophyta</taxon>
        <taxon>Spermatophyta</taxon>
        <taxon>Magnoliopsida</taxon>
        <taxon>eudicotyledons</taxon>
        <taxon>Gunneridae</taxon>
        <taxon>Pentapetalae</taxon>
        <taxon>rosids</taxon>
        <taxon>malvids</taxon>
        <taxon>Brassicales</taxon>
        <taxon>Brassicaceae</taxon>
        <taxon>Brassiceae</taxon>
        <taxon>Brassica</taxon>
    </lineage>
</organism>
<sequence length="912" mass="102192">MYPCKTMEDVLSRAWAQVKWEEDVASRAQAQPKQDQRNWGKFQYRPQEKEEGMSVSTWPDISHLSISTPELVNALRQMGQQVKWPPKMKAPDSFRNPELWCDFHRDHGHKTEDCIALRIEVNELLQKGHLREFLSEKSKAHLSKETSGNSKGAAPTSPPRQDRVIHVISGGSEVSGVSHAAAKKRTCNTKHGLETTQPNRLLLGTDEISFTAKEQEKILAPHHDALVISLTIVNCLVKRIRVDNGSSNNTIFHRAYQDLGLEESALTRKKRPRTPRTHGSEVNDTSSWGSFRRRRTPNHSKNQKNPQRTCVDGSAWSPPKPFEVASARKTWSSQDPRPLPHIDKTTKNLIRYQSVVSRINKWGTSTSRRPPQRVHQTDPEQSTPHRRKRETHSQAGGLRTWSLRWMNVTTHFMEVLKTFMDRRQRTPNTKGWGMKRVSTTVPRPKKEAEPGRKRRNLLGDFCVGCLLSLSEVFHFLEGSRVQGPSPWFPLVGTRGTHLSGIRGSESCLEAGGNNTGIFFPNRLCSDDLVSLGSTQFGTHSEPRGVIMSLIATLCDFFEISASQLNPPSWRLLLAIQNLGDLENLSFGVNEVLYSYHLAPLNGKEGRLHLRPRSGLPIVEELPRSDPGTHPAIPEGEDIVVRARQLPLDRRQVPFLLSDSALRRSMSGDNSDDPFVAYQKVAKSMSAKKGSASRTLSGDDLMITGSRQAMMVKIEPSVLTRAKARGRGVATRASYQSARVVHAAGNLAATLSNLNLQLFPHDGTTLPSGKTHEVIQVLQVGLLRAQCIARELEIRDLKDKIKDVERSAEISSADALNVGKKNHELEEAMENLRLKTVMTVSGARITARWELMREWLQRKNDQWDLARALAQYKTVVLEEAKNKGAPVPTFENEPTIPLDSGMDIDLMPGGSSF</sequence>
<reference evidence="3" key="1">
    <citation type="submission" date="2019-12" db="EMBL/GenBank/DDBJ databases">
        <title>Genome sequencing and annotation of Brassica cretica.</title>
        <authorList>
            <person name="Studholme D.J."/>
            <person name="Sarris P.F."/>
        </authorList>
    </citation>
    <scope>NUCLEOTIDE SEQUENCE</scope>
    <source>
        <strain evidence="3">PFS-102/07</strain>
        <tissue evidence="3">Leaf</tissue>
    </source>
</reference>
<keyword evidence="1" id="KW-0175">Coiled coil</keyword>
<name>A0A8S9JY87_BRACR</name>
<dbReference type="AlphaFoldDB" id="A0A8S9JY87"/>
<dbReference type="PANTHER" id="PTHR33240">
    <property type="entry name" value="OS08G0508500 PROTEIN"/>
    <property type="match status" value="1"/>
</dbReference>
<dbReference type="EMBL" id="QGKY02000246">
    <property type="protein sequence ID" value="KAF2586507.1"/>
    <property type="molecule type" value="Genomic_DNA"/>
</dbReference>
<feature type="region of interest" description="Disordered" evidence="2">
    <location>
        <begin position="138"/>
        <end position="161"/>
    </location>
</feature>
<gene>
    <name evidence="3" type="ORF">F2Q70_00037247</name>
</gene>